<name>A0A0G1WEP1_9BACT</name>
<accession>A0A0G1WEP1</accession>
<dbReference type="GO" id="GO:0009307">
    <property type="term" value="P:DNA restriction-modification system"/>
    <property type="evidence" value="ECO:0007669"/>
    <property type="project" value="UniProtKB-KW"/>
</dbReference>
<proteinExistence type="predicted"/>
<dbReference type="Proteomes" id="UP000033982">
    <property type="component" value="Unassembled WGS sequence"/>
</dbReference>
<dbReference type="PANTHER" id="PTHR30408:SF12">
    <property type="entry name" value="TYPE I RESTRICTION ENZYME MJAVIII SPECIFICITY SUBUNIT"/>
    <property type="match status" value="1"/>
</dbReference>
<dbReference type="InterPro" id="IPR044946">
    <property type="entry name" value="Restrct_endonuc_typeI_TRD_sf"/>
</dbReference>
<reference evidence="3 4" key="1">
    <citation type="journal article" date="2015" name="Nature">
        <title>rRNA introns, odd ribosomes, and small enigmatic genomes across a large radiation of phyla.</title>
        <authorList>
            <person name="Brown C.T."/>
            <person name="Hug L.A."/>
            <person name="Thomas B.C."/>
            <person name="Sharon I."/>
            <person name="Castelle C.J."/>
            <person name="Singh A."/>
            <person name="Wilkins M.J."/>
            <person name="Williams K.H."/>
            <person name="Banfield J.F."/>
        </authorList>
    </citation>
    <scope>NUCLEOTIDE SEQUENCE [LARGE SCALE GENOMIC DNA]</scope>
</reference>
<keyword evidence="2" id="KW-0238">DNA-binding</keyword>
<protein>
    <submittedName>
        <fullName evidence="3">Dna methylase-type i restriction-modification system</fullName>
    </submittedName>
</protein>
<dbReference type="InterPro" id="IPR052021">
    <property type="entry name" value="Type-I_RS_S_subunit"/>
</dbReference>
<dbReference type="EMBL" id="LCQN01000008">
    <property type="protein sequence ID" value="KKW17238.1"/>
    <property type="molecule type" value="Genomic_DNA"/>
</dbReference>
<sequence>MAVFSIVQRTSIGSANRIDPDYYQPKYLQLAKRLSQSALKEKGILRRYIHSAINFGAYSLCNYIVFVDSGVPYLYTQDIRDNYIDLDNLHFITPDVDELLYKSQVRDRQVVLTMAGVYLGRASVFDYGIHVNSNQATAKITVREDLLNPYYLSTFLNSLYGSFQIRRNKTGTARDNINLGQIQDLFICLPSRRFQLRIEQAVKLGRQKLFDSKQLFTQAEQLFLSELGLQNWTPTPALAYTRNYSQAARARRVDAEYFQPKYQEMLDRLSSSVRLDRLGKLTTYTKGVEVGSPAYTASGIPFWRISNLTKHGLDDDSVNFISDELYDSLRSSYEPQQGEMLLSKDATPGIAYYLETSIEGIVSSGILRLTITNDIPPHYLELALNSLFVQLQVEQDAGGSIIKHWKPSEVRKTLIPRLSPAKEVEIAGFVQQSHAARRETKTILEKVKRAVEIAIEESEDKAIEFIG</sequence>
<keyword evidence="3" id="KW-0808">Transferase</keyword>
<evidence type="ECO:0000256" key="2">
    <source>
        <dbReference type="ARBA" id="ARBA00023125"/>
    </source>
</evidence>
<keyword evidence="3" id="KW-0489">Methyltransferase</keyword>
<evidence type="ECO:0000313" key="4">
    <source>
        <dbReference type="Proteomes" id="UP000033982"/>
    </source>
</evidence>
<evidence type="ECO:0000256" key="1">
    <source>
        <dbReference type="ARBA" id="ARBA00022747"/>
    </source>
</evidence>
<dbReference type="Gene3D" id="3.90.220.20">
    <property type="entry name" value="DNA methylase specificity domains"/>
    <property type="match status" value="2"/>
</dbReference>
<dbReference type="PANTHER" id="PTHR30408">
    <property type="entry name" value="TYPE-1 RESTRICTION ENZYME ECOKI SPECIFICITY PROTEIN"/>
    <property type="match status" value="1"/>
</dbReference>
<dbReference type="AlphaFoldDB" id="A0A0G1WEP1"/>
<organism evidence="3 4">
    <name type="scientific">Candidatus Magasanikbacteria bacterium GW2011_GWA2_50_22</name>
    <dbReference type="NCBI Taxonomy" id="1619043"/>
    <lineage>
        <taxon>Bacteria</taxon>
        <taxon>Candidatus Magasanikiibacteriota</taxon>
    </lineage>
</organism>
<evidence type="ECO:0000313" key="3">
    <source>
        <dbReference type="EMBL" id="KKW17238.1"/>
    </source>
</evidence>
<comment type="caution">
    <text evidence="3">The sequence shown here is derived from an EMBL/GenBank/DDBJ whole genome shotgun (WGS) entry which is preliminary data.</text>
</comment>
<dbReference type="GO" id="GO:0003677">
    <property type="term" value="F:DNA binding"/>
    <property type="evidence" value="ECO:0007669"/>
    <property type="project" value="UniProtKB-KW"/>
</dbReference>
<dbReference type="SUPFAM" id="SSF116734">
    <property type="entry name" value="DNA methylase specificity domain"/>
    <property type="match status" value="2"/>
</dbReference>
<gene>
    <name evidence="3" type="ORF">UY58_C0008G0014</name>
</gene>
<dbReference type="GO" id="GO:0008168">
    <property type="term" value="F:methyltransferase activity"/>
    <property type="evidence" value="ECO:0007669"/>
    <property type="project" value="UniProtKB-KW"/>
</dbReference>
<dbReference type="GO" id="GO:0032259">
    <property type="term" value="P:methylation"/>
    <property type="evidence" value="ECO:0007669"/>
    <property type="project" value="UniProtKB-KW"/>
</dbReference>
<keyword evidence="1" id="KW-0680">Restriction system</keyword>